<name>A0A0W4ZDR4_PNEC8</name>
<dbReference type="AlphaFoldDB" id="A0A0W4ZDR4"/>
<dbReference type="InterPro" id="IPR013248">
    <property type="entry name" value="Psh3/Shr3"/>
</dbReference>
<dbReference type="EMBL" id="LFVZ01000013">
    <property type="protein sequence ID" value="KTW26469.1"/>
    <property type="molecule type" value="Genomic_DNA"/>
</dbReference>
<feature type="transmembrane region" description="Helical" evidence="1">
    <location>
        <begin position="131"/>
        <end position="151"/>
    </location>
</feature>
<dbReference type="Proteomes" id="UP000054454">
    <property type="component" value="Unassembled WGS sequence"/>
</dbReference>
<dbReference type="PANTHER" id="PTHR28228">
    <property type="entry name" value="SECRETORY COMPONENT PROTEIN SHR3"/>
    <property type="match status" value="1"/>
</dbReference>
<dbReference type="PANTHER" id="PTHR28228:SF1">
    <property type="entry name" value="SECRETORY COMPONENT PROTEIN SHR3"/>
    <property type="match status" value="1"/>
</dbReference>
<keyword evidence="1" id="KW-1133">Transmembrane helix</keyword>
<sequence>MVKMKKTLASYLIVCSSSFFLGILFISWIVDHFTFWKNPATDQALLNAETYYLLLYQAPSIHKILLHILICFGFFAHVMKLYGGNKSNLLFDSGSLVLYIAGIIIYNVYLIQGLETIFQRTYNSFNKIDTLRILAATHVVLALILIGILVLQSSQFCAEQTVLHSETLSKRPKKHLQSSRRFLY</sequence>
<gene>
    <name evidence="2" type="ORF">T552_02949</name>
</gene>
<dbReference type="SMART" id="SM00786">
    <property type="entry name" value="SHR3_chaperone"/>
    <property type="match status" value="1"/>
</dbReference>
<protein>
    <submittedName>
        <fullName evidence="2">Uncharacterized protein</fullName>
    </submittedName>
</protein>
<proteinExistence type="predicted"/>
<dbReference type="OrthoDB" id="5229808at2759"/>
<dbReference type="Pfam" id="PF08229">
    <property type="entry name" value="SHR3_chaperone"/>
    <property type="match status" value="1"/>
</dbReference>
<feature type="transmembrane region" description="Helical" evidence="1">
    <location>
        <begin position="89"/>
        <end position="111"/>
    </location>
</feature>
<dbReference type="VEuPathDB" id="FungiDB:T552_02949"/>
<evidence type="ECO:0000313" key="2">
    <source>
        <dbReference type="EMBL" id="KTW26469.1"/>
    </source>
</evidence>
<keyword evidence="3" id="KW-1185">Reference proteome</keyword>
<feature type="transmembrane region" description="Helical" evidence="1">
    <location>
        <begin position="7"/>
        <end position="30"/>
    </location>
</feature>
<dbReference type="GO" id="GO:0005789">
    <property type="term" value="C:endoplasmic reticulum membrane"/>
    <property type="evidence" value="ECO:0007669"/>
    <property type="project" value="TreeGrafter"/>
</dbReference>
<dbReference type="GeneID" id="28937675"/>
<evidence type="ECO:0000313" key="3">
    <source>
        <dbReference type="Proteomes" id="UP000054454"/>
    </source>
</evidence>
<dbReference type="RefSeq" id="XP_018224917.1">
    <property type="nucleotide sequence ID" value="XM_018371472.1"/>
</dbReference>
<keyword evidence="1" id="KW-0472">Membrane</keyword>
<keyword evidence="1" id="KW-0812">Transmembrane</keyword>
<dbReference type="GO" id="GO:0051082">
    <property type="term" value="F:unfolded protein binding"/>
    <property type="evidence" value="ECO:0007669"/>
    <property type="project" value="TreeGrafter"/>
</dbReference>
<comment type="caution">
    <text evidence="2">The sequence shown here is derived from an EMBL/GenBank/DDBJ whole genome shotgun (WGS) entry which is preliminary data.</text>
</comment>
<reference evidence="3" key="1">
    <citation type="journal article" date="2016" name="Nat. Commun.">
        <title>Genome analysis of three Pneumocystis species reveals adaptation mechanisms to life exclusively in mammalian hosts.</title>
        <authorList>
            <person name="Ma L."/>
            <person name="Chen Z."/>
            <person name="Huang D.W."/>
            <person name="Kutty G."/>
            <person name="Ishihara M."/>
            <person name="Wang H."/>
            <person name="Abouelleil A."/>
            <person name="Bishop L."/>
            <person name="Davey E."/>
            <person name="Deng R."/>
            <person name="Deng X."/>
            <person name="Fan L."/>
            <person name="Fantoni G."/>
            <person name="Fitzgerald M."/>
            <person name="Gogineni E."/>
            <person name="Goldberg J.M."/>
            <person name="Handley G."/>
            <person name="Hu X."/>
            <person name="Huber C."/>
            <person name="Jiao X."/>
            <person name="Jones K."/>
            <person name="Levin J.Z."/>
            <person name="Liu Y."/>
            <person name="Macdonald P."/>
            <person name="Melnikov A."/>
            <person name="Raley C."/>
            <person name="Sassi M."/>
            <person name="Sherman B.T."/>
            <person name="Song X."/>
            <person name="Sykes S."/>
            <person name="Tran B."/>
            <person name="Walsh L."/>
            <person name="Xia Y."/>
            <person name="Yang J."/>
            <person name="Young S."/>
            <person name="Zeng Q."/>
            <person name="Zheng X."/>
            <person name="Stephens R."/>
            <person name="Nusbaum C."/>
            <person name="Birren B.W."/>
            <person name="Azadi P."/>
            <person name="Lempicki R.A."/>
            <person name="Cuomo C.A."/>
            <person name="Kovacs J.A."/>
        </authorList>
    </citation>
    <scope>NUCLEOTIDE SEQUENCE [LARGE SCALE GENOMIC DNA]</scope>
    <source>
        <strain evidence="3">B80</strain>
    </source>
</reference>
<feature type="transmembrane region" description="Helical" evidence="1">
    <location>
        <begin position="64"/>
        <end position="82"/>
    </location>
</feature>
<evidence type="ECO:0000256" key="1">
    <source>
        <dbReference type="SAM" id="Phobius"/>
    </source>
</evidence>
<dbReference type="GO" id="GO:0006888">
    <property type="term" value="P:endoplasmic reticulum to Golgi vesicle-mediated transport"/>
    <property type="evidence" value="ECO:0007669"/>
    <property type="project" value="TreeGrafter"/>
</dbReference>
<organism evidence="2 3">
    <name type="scientific">Pneumocystis carinii (strain B80)</name>
    <name type="common">Rat pneumocystis pneumonia agent</name>
    <name type="synonym">Pneumocystis carinii f. sp. carinii</name>
    <dbReference type="NCBI Taxonomy" id="1408658"/>
    <lineage>
        <taxon>Eukaryota</taxon>
        <taxon>Fungi</taxon>
        <taxon>Dikarya</taxon>
        <taxon>Ascomycota</taxon>
        <taxon>Taphrinomycotina</taxon>
        <taxon>Pneumocystomycetes</taxon>
        <taxon>Pneumocystaceae</taxon>
        <taxon>Pneumocystis</taxon>
    </lineage>
</organism>
<accession>A0A0W4ZDR4</accession>